<keyword evidence="4" id="KW-1185">Reference proteome</keyword>
<proteinExistence type="predicted"/>
<protein>
    <submittedName>
        <fullName evidence="3">Uncharacterized protein</fullName>
    </submittedName>
</protein>
<accession>A0ABP1RMT2</accession>
<evidence type="ECO:0000256" key="2">
    <source>
        <dbReference type="SAM" id="MobiDB-lite"/>
    </source>
</evidence>
<dbReference type="EMBL" id="CAXLJM020000086">
    <property type="protein sequence ID" value="CAL8131017.1"/>
    <property type="molecule type" value="Genomic_DNA"/>
</dbReference>
<feature type="coiled-coil region" evidence="1">
    <location>
        <begin position="16"/>
        <end position="93"/>
    </location>
</feature>
<name>A0ABP1RMT2_9HEXA</name>
<feature type="region of interest" description="Disordered" evidence="2">
    <location>
        <begin position="146"/>
        <end position="186"/>
    </location>
</feature>
<dbReference type="Proteomes" id="UP001642540">
    <property type="component" value="Unassembled WGS sequence"/>
</dbReference>
<comment type="caution">
    <text evidence="3">The sequence shown here is derived from an EMBL/GenBank/DDBJ whole genome shotgun (WGS) entry which is preliminary data.</text>
</comment>
<evidence type="ECO:0000313" key="3">
    <source>
        <dbReference type="EMBL" id="CAL8131017.1"/>
    </source>
</evidence>
<feature type="compositionally biased region" description="Basic residues" evidence="2">
    <location>
        <begin position="175"/>
        <end position="185"/>
    </location>
</feature>
<keyword evidence="1" id="KW-0175">Coiled coil</keyword>
<organism evidence="3 4">
    <name type="scientific">Orchesella dallaii</name>
    <dbReference type="NCBI Taxonomy" id="48710"/>
    <lineage>
        <taxon>Eukaryota</taxon>
        <taxon>Metazoa</taxon>
        <taxon>Ecdysozoa</taxon>
        <taxon>Arthropoda</taxon>
        <taxon>Hexapoda</taxon>
        <taxon>Collembola</taxon>
        <taxon>Entomobryomorpha</taxon>
        <taxon>Entomobryoidea</taxon>
        <taxon>Orchesellidae</taxon>
        <taxon>Orchesellinae</taxon>
        <taxon>Orchesella</taxon>
    </lineage>
</organism>
<reference evidence="3 4" key="1">
    <citation type="submission" date="2024-08" db="EMBL/GenBank/DDBJ databases">
        <authorList>
            <person name="Cucini C."/>
            <person name="Frati F."/>
        </authorList>
    </citation>
    <scope>NUCLEOTIDE SEQUENCE [LARGE SCALE GENOMIC DNA]</scope>
</reference>
<evidence type="ECO:0000256" key="1">
    <source>
        <dbReference type="SAM" id="Coils"/>
    </source>
</evidence>
<gene>
    <name evidence="3" type="ORF">ODALV1_LOCUS23989</name>
</gene>
<evidence type="ECO:0000313" key="4">
    <source>
        <dbReference type="Proteomes" id="UP001642540"/>
    </source>
</evidence>
<sequence>MFADIINDLKLKELELKTVVQEREHLKSVLAEMTRQFETYKLKSSERESNLATQLSKVKAEYKTDIQAAYNHIEEIEGKLKSVANRNRELLSENTEIRIKLKGSNDLKKRVAQTSKSIIEMNQELINLVEMDSSLSQLKKYESEEELQLAQPSASAVRSGSPLFTRRTPPPQHSRDKRKSKRKSRSCAYDWVGEDQNDGYKKVREEINEASCHSVPATAITESHLKEFIAEPAVKSEDVSQNLSGLKKTVKWEDCGFYR</sequence>